<dbReference type="InterPro" id="IPR019374">
    <property type="entry name" value="Ribosomal_mS22"/>
</dbReference>
<organism evidence="1 3">
    <name type="scientific">Didymodactylos carnosus</name>
    <dbReference type="NCBI Taxonomy" id="1234261"/>
    <lineage>
        <taxon>Eukaryota</taxon>
        <taxon>Metazoa</taxon>
        <taxon>Spiralia</taxon>
        <taxon>Gnathifera</taxon>
        <taxon>Rotifera</taxon>
        <taxon>Eurotatoria</taxon>
        <taxon>Bdelloidea</taxon>
        <taxon>Philodinida</taxon>
        <taxon>Philodinidae</taxon>
        <taxon>Didymodactylos</taxon>
    </lineage>
</organism>
<evidence type="ECO:0000313" key="2">
    <source>
        <dbReference type="EMBL" id="CAF3940570.1"/>
    </source>
</evidence>
<dbReference type="PANTHER" id="PTHR13071:SF4">
    <property type="entry name" value="SMALL RIBOSOMAL SUBUNIT PROTEIN MS22"/>
    <property type="match status" value="1"/>
</dbReference>
<reference evidence="1" key="1">
    <citation type="submission" date="2021-02" db="EMBL/GenBank/DDBJ databases">
        <authorList>
            <person name="Nowell W R."/>
        </authorList>
    </citation>
    <scope>NUCLEOTIDE SEQUENCE</scope>
</reference>
<comment type="caution">
    <text evidence="1">The sequence shown here is derived from an EMBL/GenBank/DDBJ whole genome shotgun (WGS) entry which is preliminary data.</text>
</comment>
<dbReference type="PANTHER" id="PTHR13071">
    <property type="entry name" value="MITOCHONDRIAL 28S RIBOSOMAL PROTEIN S22"/>
    <property type="match status" value="1"/>
</dbReference>
<dbReference type="Proteomes" id="UP000677228">
    <property type="component" value="Unassembled WGS sequence"/>
</dbReference>
<protein>
    <recommendedName>
        <fullName evidence="4">Mitochondrial ribosomal protein S22</fullName>
    </recommendedName>
</protein>
<dbReference type="Proteomes" id="UP000682733">
    <property type="component" value="Unassembled WGS sequence"/>
</dbReference>
<dbReference type="GO" id="GO:0005763">
    <property type="term" value="C:mitochondrial small ribosomal subunit"/>
    <property type="evidence" value="ECO:0007669"/>
    <property type="project" value="TreeGrafter"/>
</dbReference>
<evidence type="ECO:0000313" key="1">
    <source>
        <dbReference type="EMBL" id="CAF1142704.1"/>
    </source>
</evidence>
<name>A0A8S2E8W1_9BILA</name>
<dbReference type="EMBL" id="CAJNOK010011551">
    <property type="protein sequence ID" value="CAF1142704.1"/>
    <property type="molecule type" value="Genomic_DNA"/>
</dbReference>
<accession>A0A8S2E8W1</accession>
<gene>
    <name evidence="1" type="ORF">OVA965_LOCUS21206</name>
    <name evidence="2" type="ORF">TMI583_LOCUS21800</name>
</gene>
<sequence>TTTTISKRDPGDYFIRKDVQDLLTNITGFDLNKIFHVKNNKDMQRTTYKFMTDKQLKEEQIQTIERARSKLQMAPVLSEAIENVEILEKNPMLKDFSKSKHLFIDISLGIPIRDRMIVARETDGTLRTATLDEQSRMRQIYYPVPGRELIMPKMFEEAKLEKVLERGDYLFILDRACAQFEPDDREYIRVIQTTYEHIEKTNSYDLLRSTRHFGSMAFYFIWYKKIDRLLNDMIRRELMTDAVALIQLYGIIHPDTKVSRYDFAQTQPSDIIQSFADDEARIPGLLQEALRQLQQPIAAAANR</sequence>
<feature type="non-terminal residue" evidence="1">
    <location>
        <position position="303"/>
    </location>
</feature>
<dbReference type="AlphaFoldDB" id="A0A8S2E8W1"/>
<proteinExistence type="predicted"/>
<evidence type="ECO:0000313" key="3">
    <source>
        <dbReference type="Proteomes" id="UP000677228"/>
    </source>
</evidence>
<dbReference type="EMBL" id="CAJOBA010027336">
    <property type="protein sequence ID" value="CAF3940570.1"/>
    <property type="molecule type" value="Genomic_DNA"/>
</dbReference>
<dbReference type="Pfam" id="PF10245">
    <property type="entry name" value="MRP-S22"/>
    <property type="match status" value="1"/>
</dbReference>
<evidence type="ECO:0008006" key="4">
    <source>
        <dbReference type="Google" id="ProtNLM"/>
    </source>
</evidence>
<dbReference type="GO" id="GO:0003735">
    <property type="term" value="F:structural constituent of ribosome"/>
    <property type="evidence" value="ECO:0007669"/>
    <property type="project" value="TreeGrafter"/>
</dbReference>